<dbReference type="HAMAP" id="MF_01114">
    <property type="entry name" value="RecX"/>
    <property type="match status" value="1"/>
</dbReference>
<evidence type="ECO:0000259" key="10">
    <source>
        <dbReference type="Pfam" id="PF21982"/>
    </source>
</evidence>
<proteinExistence type="inferred from homology"/>
<dbReference type="EMBL" id="JBHSGS010000040">
    <property type="protein sequence ID" value="MFC4719547.1"/>
    <property type="molecule type" value="Genomic_DNA"/>
</dbReference>
<feature type="domain" description="RecX second three-helical" evidence="8">
    <location>
        <begin position="105"/>
        <end position="146"/>
    </location>
</feature>
<gene>
    <name evidence="6 11" type="primary">recX</name>
    <name evidence="11" type="ORF">ACFO5I_07345</name>
</gene>
<evidence type="ECO:0000259" key="8">
    <source>
        <dbReference type="Pfam" id="PF02631"/>
    </source>
</evidence>
<dbReference type="RefSeq" id="WP_204653081.1">
    <property type="nucleotide sequence ID" value="NZ_JAFBFD010000005.1"/>
</dbReference>
<keyword evidence="7" id="KW-0175">Coiled coil</keyword>
<dbReference type="Pfam" id="PF21981">
    <property type="entry name" value="RecX_HTH3"/>
    <property type="match status" value="2"/>
</dbReference>
<dbReference type="InterPro" id="IPR053926">
    <property type="entry name" value="RecX_HTH_1st"/>
</dbReference>
<evidence type="ECO:0000256" key="2">
    <source>
        <dbReference type="ARBA" id="ARBA00004496"/>
    </source>
</evidence>
<dbReference type="PANTHER" id="PTHR33602:SF1">
    <property type="entry name" value="REGULATORY PROTEIN RECX FAMILY PROTEIN"/>
    <property type="match status" value="1"/>
</dbReference>
<evidence type="ECO:0000313" key="12">
    <source>
        <dbReference type="Proteomes" id="UP001595969"/>
    </source>
</evidence>
<evidence type="ECO:0000256" key="5">
    <source>
        <dbReference type="ARBA" id="ARBA00022490"/>
    </source>
</evidence>
<dbReference type="PANTHER" id="PTHR33602">
    <property type="entry name" value="REGULATORY PROTEIN RECX FAMILY PROTEIN"/>
    <property type="match status" value="1"/>
</dbReference>
<evidence type="ECO:0000256" key="7">
    <source>
        <dbReference type="SAM" id="Coils"/>
    </source>
</evidence>
<name>A0ABV9MUD0_9ENTE</name>
<keyword evidence="12" id="KW-1185">Reference proteome</keyword>
<dbReference type="Pfam" id="PF02631">
    <property type="entry name" value="RecX_HTH2"/>
    <property type="match status" value="1"/>
</dbReference>
<feature type="domain" description="RecX first three-helical" evidence="10">
    <location>
        <begin position="61"/>
        <end position="87"/>
    </location>
</feature>
<dbReference type="InterPro" id="IPR053925">
    <property type="entry name" value="RecX_HTH_3rd"/>
</dbReference>
<dbReference type="Gene3D" id="1.10.10.10">
    <property type="entry name" value="Winged helix-like DNA-binding domain superfamily/Winged helix DNA-binding domain"/>
    <property type="match status" value="4"/>
</dbReference>
<accession>A0ABV9MUD0</accession>
<feature type="domain" description="RecX third three-helical" evidence="9">
    <location>
        <begin position="152"/>
        <end position="198"/>
    </location>
</feature>
<evidence type="ECO:0000256" key="3">
    <source>
        <dbReference type="ARBA" id="ARBA00009695"/>
    </source>
</evidence>
<feature type="coiled-coil region" evidence="7">
    <location>
        <begin position="152"/>
        <end position="179"/>
    </location>
</feature>
<keyword evidence="5 6" id="KW-0963">Cytoplasm</keyword>
<dbReference type="InterPro" id="IPR053924">
    <property type="entry name" value="RecX_HTH_2nd"/>
</dbReference>
<evidence type="ECO:0000256" key="4">
    <source>
        <dbReference type="ARBA" id="ARBA00018111"/>
    </source>
</evidence>
<feature type="domain" description="RecX third three-helical" evidence="9">
    <location>
        <begin position="209"/>
        <end position="254"/>
    </location>
</feature>
<evidence type="ECO:0000259" key="9">
    <source>
        <dbReference type="Pfam" id="PF21981"/>
    </source>
</evidence>
<evidence type="ECO:0000256" key="1">
    <source>
        <dbReference type="ARBA" id="ARBA00003529"/>
    </source>
</evidence>
<dbReference type="Proteomes" id="UP001595969">
    <property type="component" value="Unassembled WGS sequence"/>
</dbReference>
<reference evidence="12" key="1">
    <citation type="journal article" date="2019" name="Int. J. Syst. Evol. Microbiol.">
        <title>The Global Catalogue of Microorganisms (GCM) 10K type strain sequencing project: providing services to taxonomists for standard genome sequencing and annotation.</title>
        <authorList>
            <consortium name="The Broad Institute Genomics Platform"/>
            <consortium name="The Broad Institute Genome Sequencing Center for Infectious Disease"/>
            <person name="Wu L."/>
            <person name="Ma J."/>
        </authorList>
    </citation>
    <scope>NUCLEOTIDE SEQUENCE [LARGE SCALE GENOMIC DNA]</scope>
    <source>
        <strain evidence="12">CGMCC 1.19032</strain>
    </source>
</reference>
<comment type="subcellular location">
    <subcellularLocation>
        <location evidence="2 6">Cytoplasm</location>
    </subcellularLocation>
</comment>
<sequence length="264" mass="31182">MIVKQIVKEKQTFYTVTFESGEKIRVSEDVLVKHRLLKGMEITDATYQAIQEESGVEIGLQLAYNYVSYQLRSEKEMDQYLKKKEITLTDRKKIMLRLKELCLIDDQVFAESYIRTQIRLSDKGPFYLSQQLKQKGIHEEIIQSAMHLYTLEDQLEVSLKAAEKALKKYQRKSHQEALNKIKIGLMQKGFSSEIIQQTMANLAVEKDEEMEWQALVKEGQKLIRRHQRLPYSQRKQKIKTQLYQKGFQLDQIQVFINEELLQDE</sequence>
<comment type="similarity">
    <text evidence="3 6">Belongs to the RecX family.</text>
</comment>
<dbReference type="InterPro" id="IPR003783">
    <property type="entry name" value="Regulatory_RecX"/>
</dbReference>
<evidence type="ECO:0000313" key="11">
    <source>
        <dbReference type="EMBL" id="MFC4719547.1"/>
    </source>
</evidence>
<evidence type="ECO:0000256" key="6">
    <source>
        <dbReference type="HAMAP-Rule" id="MF_01114"/>
    </source>
</evidence>
<dbReference type="NCBIfam" id="NF010733">
    <property type="entry name" value="PRK14135.1"/>
    <property type="match status" value="1"/>
</dbReference>
<organism evidence="11 12">
    <name type="scientific">Enterococcus lemanii</name>
    <dbReference type="NCBI Taxonomy" id="1159752"/>
    <lineage>
        <taxon>Bacteria</taxon>
        <taxon>Bacillati</taxon>
        <taxon>Bacillota</taxon>
        <taxon>Bacilli</taxon>
        <taxon>Lactobacillales</taxon>
        <taxon>Enterococcaceae</taxon>
        <taxon>Enterococcus</taxon>
    </lineage>
</organism>
<comment type="caution">
    <text evidence="11">The sequence shown here is derived from an EMBL/GenBank/DDBJ whole genome shotgun (WGS) entry which is preliminary data.</text>
</comment>
<dbReference type="InterPro" id="IPR036388">
    <property type="entry name" value="WH-like_DNA-bd_sf"/>
</dbReference>
<comment type="function">
    <text evidence="1 6">Modulates RecA activity.</text>
</comment>
<protein>
    <recommendedName>
        <fullName evidence="4 6">Regulatory protein RecX</fullName>
    </recommendedName>
</protein>
<dbReference type="Pfam" id="PF21982">
    <property type="entry name" value="RecX_HTH1"/>
    <property type="match status" value="1"/>
</dbReference>